<evidence type="ECO:0000259" key="4">
    <source>
        <dbReference type="PROSITE" id="PS50090"/>
    </source>
</evidence>
<sequence>MSSSHWTPKQNKLFEKALAVYDKDTPDRWEKVAVAVGDKTPEEVRRQFVKKIYGWNEAHFSYMVKGSVKTMDVKKWRIEVVILATYG</sequence>
<reference evidence="6 7" key="1">
    <citation type="journal article" date="2024" name="G3 (Bethesda)">
        <title>Genome assembly of Hibiscus sabdariffa L. provides insights into metabolisms of medicinal natural products.</title>
        <authorList>
            <person name="Kim T."/>
        </authorList>
    </citation>
    <scope>NUCLEOTIDE SEQUENCE [LARGE SCALE GENOMIC DNA]</scope>
    <source>
        <strain evidence="6">TK-2024</strain>
        <tissue evidence="6">Old leaves</tissue>
    </source>
</reference>
<evidence type="ECO:0000259" key="5">
    <source>
        <dbReference type="PROSITE" id="PS51293"/>
    </source>
</evidence>
<name>A0ABR2FGL4_9ROSI</name>
<comment type="caution">
    <text evidence="6">The sequence shown here is derived from an EMBL/GenBank/DDBJ whole genome shotgun (WGS) entry which is preliminary data.</text>
</comment>
<keyword evidence="3" id="KW-0539">Nucleus</keyword>
<protein>
    <submittedName>
        <fullName evidence="6">Uncharacterized protein</fullName>
    </submittedName>
</protein>
<dbReference type="Pfam" id="PF23082">
    <property type="entry name" value="Myb_DNA-binding_2"/>
    <property type="match status" value="1"/>
</dbReference>
<proteinExistence type="predicted"/>
<dbReference type="CDD" id="cd00167">
    <property type="entry name" value="SANT"/>
    <property type="match status" value="1"/>
</dbReference>
<dbReference type="SUPFAM" id="SSF46689">
    <property type="entry name" value="Homeodomain-like"/>
    <property type="match status" value="1"/>
</dbReference>
<dbReference type="PROSITE" id="PS50090">
    <property type="entry name" value="MYB_LIKE"/>
    <property type="match status" value="1"/>
</dbReference>
<gene>
    <name evidence="6" type="ORF">V6N12_070296</name>
</gene>
<dbReference type="InterPro" id="IPR009057">
    <property type="entry name" value="Homeodomain-like_sf"/>
</dbReference>
<accession>A0ABR2FGL4</accession>
<keyword evidence="1" id="KW-0805">Transcription regulation</keyword>
<evidence type="ECO:0000313" key="7">
    <source>
        <dbReference type="Proteomes" id="UP001472677"/>
    </source>
</evidence>
<evidence type="ECO:0000256" key="1">
    <source>
        <dbReference type="ARBA" id="ARBA00023015"/>
    </source>
</evidence>
<dbReference type="InterPro" id="IPR001005">
    <property type="entry name" value="SANT/Myb"/>
</dbReference>
<feature type="domain" description="Myb-like" evidence="4">
    <location>
        <begin position="1"/>
        <end position="52"/>
    </location>
</feature>
<evidence type="ECO:0000313" key="6">
    <source>
        <dbReference type="EMBL" id="KAK8580005.1"/>
    </source>
</evidence>
<dbReference type="SMART" id="SM00717">
    <property type="entry name" value="SANT"/>
    <property type="match status" value="1"/>
</dbReference>
<dbReference type="PROSITE" id="PS51293">
    <property type="entry name" value="SANT"/>
    <property type="match status" value="1"/>
</dbReference>
<organism evidence="6 7">
    <name type="scientific">Hibiscus sabdariffa</name>
    <name type="common">roselle</name>
    <dbReference type="NCBI Taxonomy" id="183260"/>
    <lineage>
        <taxon>Eukaryota</taxon>
        <taxon>Viridiplantae</taxon>
        <taxon>Streptophyta</taxon>
        <taxon>Embryophyta</taxon>
        <taxon>Tracheophyta</taxon>
        <taxon>Spermatophyta</taxon>
        <taxon>Magnoliopsida</taxon>
        <taxon>eudicotyledons</taxon>
        <taxon>Gunneridae</taxon>
        <taxon>Pentapetalae</taxon>
        <taxon>rosids</taxon>
        <taxon>malvids</taxon>
        <taxon>Malvales</taxon>
        <taxon>Malvaceae</taxon>
        <taxon>Malvoideae</taxon>
        <taxon>Hibiscus</taxon>
    </lineage>
</organism>
<keyword evidence="2" id="KW-0804">Transcription</keyword>
<dbReference type="InterPro" id="IPR017884">
    <property type="entry name" value="SANT_dom"/>
</dbReference>
<dbReference type="EMBL" id="JBBPBM010000006">
    <property type="protein sequence ID" value="KAK8580005.1"/>
    <property type="molecule type" value="Genomic_DNA"/>
</dbReference>
<evidence type="ECO:0000256" key="3">
    <source>
        <dbReference type="ARBA" id="ARBA00023242"/>
    </source>
</evidence>
<dbReference type="Gene3D" id="1.10.10.60">
    <property type="entry name" value="Homeodomain-like"/>
    <property type="match status" value="1"/>
</dbReference>
<dbReference type="PANTHER" id="PTHR43952:SF80">
    <property type="entry name" value="PROTEIN RADIALIS-LIKE 3"/>
    <property type="match status" value="1"/>
</dbReference>
<keyword evidence="7" id="KW-1185">Reference proteome</keyword>
<dbReference type="InterPro" id="IPR044636">
    <property type="entry name" value="RADIALIS-like"/>
</dbReference>
<dbReference type="PANTHER" id="PTHR43952">
    <property type="entry name" value="MYB FAMILY TRANSCRIPTION FACTOR-RELATED"/>
    <property type="match status" value="1"/>
</dbReference>
<feature type="domain" description="SANT" evidence="5">
    <location>
        <begin position="1"/>
        <end position="56"/>
    </location>
</feature>
<evidence type="ECO:0000256" key="2">
    <source>
        <dbReference type="ARBA" id="ARBA00023163"/>
    </source>
</evidence>
<dbReference type="Proteomes" id="UP001472677">
    <property type="component" value="Unassembled WGS sequence"/>
</dbReference>